<dbReference type="GO" id="GO:0006508">
    <property type="term" value="P:proteolysis"/>
    <property type="evidence" value="ECO:0007669"/>
    <property type="project" value="UniProtKB-KW"/>
</dbReference>
<evidence type="ECO:0000313" key="10">
    <source>
        <dbReference type="Proteomes" id="UP000186607"/>
    </source>
</evidence>
<dbReference type="GO" id="GO:0004252">
    <property type="term" value="F:serine-type endopeptidase activity"/>
    <property type="evidence" value="ECO:0007669"/>
    <property type="project" value="UniProtKB-UniRule"/>
</dbReference>
<feature type="domain" description="Peptidase S8/S53" evidence="8">
    <location>
        <begin position="160"/>
        <end position="380"/>
    </location>
</feature>
<evidence type="ECO:0000256" key="3">
    <source>
        <dbReference type="ARBA" id="ARBA00022801"/>
    </source>
</evidence>
<dbReference type="PRINTS" id="PR00723">
    <property type="entry name" value="SUBTILISIN"/>
</dbReference>
<keyword evidence="10" id="KW-1185">Reference proteome</keyword>
<proteinExistence type="inferred from homology"/>
<feature type="active site" description="Charge relay system" evidence="5">
    <location>
        <position position="209"/>
    </location>
</feature>
<dbReference type="InterPro" id="IPR000209">
    <property type="entry name" value="Peptidase_S8/S53_dom"/>
</dbReference>
<dbReference type="PROSITE" id="PS51892">
    <property type="entry name" value="SUBTILASE"/>
    <property type="match status" value="1"/>
</dbReference>
<evidence type="ECO:0000256" key="1">
    <source>
        <dbReference type="ARBA" id="ARBA00011073"/>
    </source>
</evidence>
<name>A0A1U7P3Y1_9DEIO</name>
<dbReference type="PROSITE" id="PS00136">
    <property type="entry name" value="SUBTILASE_ASP"/>
    <property type="match status" value="1"/>
</dbReference>
<feature type="chain" id="PRO_5012707896" evidence="7">
    <location>
        <begin position="25"/>
        <end position="419"/>
    </location>
</feature>
<organism evidence="9 10">
    <name type="scientific">Deinococcus marmoris</name>
    <dbReference type="NCBI Taxonomy" id="249408"/>
    <lineage>
        <taxon>Bacteria</taxon>
        <taxon>Thermotogati</taxon>
        <taxon>Deinococcota</taxon>
        <taxon>Deinococci</taxon>
        <taxon>Deinococcales</taxon>
        <taxon>Deinococcaceae</taxon>
        <taxon>Deinococcus</taxon>
    </lineage>
</organism>
<feature type="signal peptide" evidence="7">
    <location>
        <begin position="1"/>
        <end position="24"/>
    </location>
</feature>
<comment type="similarity">
    <text evidence="1 5 6">Belongs to the peptidase S8 family.</text>
</comment>
<dbReference type="Pfam" id="PF00082">
    <property type="entry name" value="Peptidase_S8"/>
    <property type="match status" value="1"/>
</dbReference>
<evidence type="ECO:0000256" key="6">
    <source>
        <dbReference type="RuleBase" id="RU003355"/>
    </source>
</evidence>
<evidence type="ECO:0000256" key="7">
    <source>
        <dbReference type="SAM" id="SignalP"/>
    </source>
</evidence>
<keyword evidence="2 5" id="KW-0645">Protease</keyword>
<dbReference type="InterPro" id="IPR036852">
    <property type="entry name" value="Peptidase_S8/S53_dom_sf"/>
</dbReference>
<evidence type="ECO:0000259" key="8">
    <source>
        <dbReference type="Pfam" id="PF00082"/>
    </source>
</evidence>
<dbReference type="AlphaFoldDB" id="A0A1U7P3Y1"/>
<evidence type="ECO:0000313" key="9">
    <source>
        <dbReference type="EMBL" id="OLV19866.1"/>
    </source>
</evidence>
<accession>A0A1U7P3Y1</accession>
<feature type="active site" description="Charge relay system" evidence="5">
    <location>
        <position position="169"/>
    </location>
</feature>
<dbReference type="Proteomes" id="UP000186607">
    <property type="component" value="Unassembled WGS sequence"/>
</dbReference>
<dbReference type="Gene3D" id="3.40.50.200">
    <property type="entry name" value="Peptidase S8/S53 domain"/>
    <property type="match status" value="1"/>
</dbReference>
<dbReference type="OrthoDB" id="9790784at2"/>
<dbReference type="EMBL" id="MSTI01000018">
    <property type="protein sequence ID" value="OLV19866.1"/>
    <property type="molecule type" value="Genomic_DNA"/>
</dbReference>
<dbReference type="InterPro" id="IPR050131">
    <property type="entry name" value="Peptidase_S8_subtilisin-like"/>
</dbReference>
<keyword evidence="4 5" id="KW-0720">Serine protease</keyword>
<protein>
    <submittedName>
        <fullName evidence="9">Subtilisin</fullName>
    </submittedName>
</protein>
<keyword evidence="3 5" id="KW-0378">Hydrolase</keyword>
<dbReference type="InterPro" id="IPR015500">
    <property type="entry name" value="Peptidase_S8_subtilisin-rel"/>
</dbReference>
<dbReference type="InterPro" id="IPR023827">
    <property type="entry name" value="Peptidase_S8_Asp-AS"/>
</dbReference>
<evidence type="ECO:0000256" key="5">
    <source>
        <dbReference type="PROSITE-ProRule" id="PRU01240"/>
    </source>
</evidence>
<evidence type="ECO:0000256" key="4">
    <source>
        <dbReference type="ARBA" id="ARBA00022825"/>
    </source>
</evidence>
<dbReference type="PANTHER" id="PTHR43806">
    <property type="entry name" value="PEPTIDASE S8"/>
    <property type="match status" value="1"/>
</dbReference>
<reference evidence="9 10" key="1">
    <citation type="submission" date="2017-01" db="EMBL/GenBank/DDBJ databases">
        <title>Genome Analysis of Deinococcus marmoris KOPRI26562.</title>
        <authorList>
            <person name="Kim J.H."/>
            <person name="Oh H.-M."/>
        </authorList>
    </citation>
    <scope>NUCLEOTIDE SEQUENCE [LARGE SCALE GENOMIC DNA]</scope>
    <source>
        <strain evidence="9 10">KOPRI26562</strain>
    </source>
</reference>
<gene>
    <name evidence="9" type="ORF">BOO71_0001294</name>
</gene>
<dbReference type="PANTHER" id="PTHR43806:SF11">
    <property type="entry name" value="CEREVISIN-RELATED"/>
    <property type="match status" value="1"/>
</dbReference>
<sequence length="419" mass="43331">MTRSPLPWSALAALTLLLAGCSTSPPSLPPADASAPSSAGNTQVLRIALSADATQDQVATPGTQILAWHPEEGFALVARSQPLGLSAQGGPQGEANANRFAPPEVQGNSVWSSGRGAWSGSSGSASWAKLTGNLTAASENKVSWNQINLLGARFQAPRLGQGIKVAVIDTGIDLNHPAFLGNLAPASEWKDFVDGDSTPQEVKGAAYGHGTGVASVILQIAPKATVLPIRVLRPDGSGDVSTVVQAMDWAMKKGARVINLSLGSDTPSPALNDMLKLAASRKIVVVASSGNSGDEKITYPAGNASQFVPSDYLISVGSVNARDVKSSFSTYGYSLNLTAPGERIYTAMPDNGAGYWSGTSFAAPMVTGALALALGEGKPNMLNMLLYRDGKDIDSVNSSAYQSKLGTRLDLAAFLESAF</sequence>
<dbReference type="SUPFAM" id="SSF52743">
    <property type="entry name" value="Subtilisin-like"/>
    <property type="match status" value="1"/>
</dbReference>
<evidence type="ECO:0000256" key="2">
    <source>
        <dbReference type="ARBA" id="ARBA00022670"/>
    </source>
</evidence>
<dbReference type="InterPro" id="IPR023828">
    <property type="entry name" value="Peptidase_S8_Ser-AS"/>
</dbReference>
<dbReference type="PROSITE" id="PS51257">
    <property type="entry name" value="PROKAR_LIPOPROTEIN"/>
    <property type="match status" value="1"/>
</dbReference>
<keyword evidence="7" id="KW-0732">Signal</keyword>
<dbReference type="RefSeq" id="WP_075830353.1">
    <property type="nucleotide sequence ID" value="NZ_MSTI01000018.1"/>
</dbReference>
<dbReference type="PROSITE" id="PS00138">
    <property type="entry name" value="SUBTILASE_SER"/>
    <property type="match status" value="1"/>
</dbReference>
<dbReference type="STRING" id="249408.BOO71_0001294"/>
<comment type="caution">
    <text evidence="9">The sequence shown here is derived from an EMBL/GenBank/DDBJ whole genome shotgun (WGS) entry which is preliminary data.</text>
</comment>
<feature type="active site" description="Charge relay system" evidence="5">
    <location>
        <position position="360"/>
    </location>
</feature>